<keyword evidence="3" id="KW-1185">Reference proteome</keyword>
<sequence length="172" mass="18976">MSQADSSASPPATAGEGAGPSKRESEVEDLARKWLCAAETEAVEDDLKKLVEETKMPLEKLAGKEGLRMGPYQLVLWQPRYVFADLDGLHYQKLSTQNRPMGKPKKITFASILEVTELEQGEIVIRCRSRDYTFKAPDASKASVMVHNLRQLILRHAEASGETGEQEGADSS</sequence>
<dbReference type="AlphaFoldDB" id="A0A0D3IMU8"/>
<dbReference type="RefSeq" id="XP_005765012.1">
    <property type="nucleotide sequence ID" value="XM_005764955.1"/>
</dbReference>
<evidence type="ECO:0000313" key="2">
    <source>
        <dbReference type="EnsemblProtists" id="EOD12583"/>
    </source>
</evidence>
<protein>
    <recommendedName>
        <fullName evidence="4">PH domain-containing protein</fullName>
    </recommendedName>
</protein>
<evidence type="ECO:0000256" key="1">
    <source>
        <dbReference type="SAM" id="MobiDB-lite"/>
    </source>
</evidence>
<dbReference type="Proteomes" id="UP000013827">
    <property type="component" value="Unassembled WGS sequence"/>
</dbReference>
<evidence type="ECO:0008006" key="4">
    <source>
        <dbReference type="Google" id="ProtNLM"/>
    </source>
</evidence>
<dbReference type="EnsemblProtists" id="EOD12583">
    <property type="protein sequence ID" value="EOD12583"/>
    <property type="gene ID" value="EMIHUDRAFT_437267"/>
</dbReference>
<dbReference type="HOGENOM" id="CLU_1558133_0_0_1"/>
<dbReference type="PaxDb" id="2903-EOD12583"/>
<feature type="compositionally biased region" description="Polar residues" evidence="1">
    <location>
        <begin position="1"/>
        <end position="10"/>
    </location>
</feature>
<name>A0A0D3IMU8_EMIH1</name>
<proteinExistence type="predicted"/>
<evidence type="ECO:0000313" key="3">
    <source>
        <dbReference type="Proteomes" id="UP000013827"/>
    </source>
</evidence>
<dbReference type="GeneID" id="17258825"/>
<dbReference type="CDD" id="cd00821">
    <property type="entry name" value="PH"/>
    <property type="match status" value="1"/>
</dbReference>
<feature type="region of interest" description="Disordered" evidence="1">
    <location>
        <begin position="1"/>
        <end position="26"/>
    </location>
</feature>
<reference evidence="2" key="2">
    <citation type="submission" date="2024-10" db="UniProtKB">
        <authorList>
            <consortium name="EnsemblProtists"/>
        </authorList>
    </citation>
    <scope>IDENTIFICATION</scope>
</reference>
<accession>A0A0D3IMU8</accession>
<dbReference type="KEGG" id="ehx:EMIHUDRAFT_437267"/>
<organism evidence="2 3">
    <name type="scientific">Emiliania huxleyi (strain CCMP1516)</name>
    <dbReference type="NCBI Taxonomy" id="280463"/>
    <lineage>
        <taxon>Eukaryota</taxon>
        <taxon>Haptista</taxon>
        <taxon>Haptophyta</taxon>
        <taxon>Prymnesiophyceae</taxon>
        <taxon>Isochrysidales</taxon>
        <taxon>Noelaerhabdaceae</taxon>
        <taxon>Emiliania</taxon>
    </lineage>
</organism>
<reference evidence="3" key="1">
    <citation type="journal article" date="2013" name="Nature">
        <title>Pan genome of the phytoplankton Emiliania underpins its global distribution.</title>
        <authorList>
            <person name="Read B.A."/>
            <person name="Kegel J."/>
            <person name="Klute M.J."/>
            <person name="Kuo A."/>
            <person name="Lefebvre S.C."/>
            <person name="Maumus F."/>
            <person name="Mayer C."/>
            <person name="Miller J."/>
            <person name="Monier A."/>
            <person name="Salamov A."/>
            <person name="Young J."/>
            <person name="Aguilar M."/>
            <person name="Claverie J.M."/>
            <person name="Frickenhaus S."/>
            <person name="Gonzalez K."/>
            <person name="Herman E.K."/>
            <person name="Lin Y.C."/>
            <person name="Napier J."/>
            <person name="Ogata H."/>
            <person name="Sarno A.F."/>
            <person name="Shmutz J."/>
            <person name="Schroeder D."/>
            <person name="de Vargas C."/>
            <person name="Verret F."/>
            <person name="von Dassow P."/>
            <person name="Valentin K."/>
            <person name="Van de Peer Y."/>
            <person name="Wheeler G."/>
            <person name="Dacks J.B."/>
            <person name="Delwiche C.F."/>
            <person name="Dyhrman S.T."/>
            <person name="Glockner G."/>
            <person name="John U."/>
            <person name="Richards T."/>
            <person name="Worden A.Z."/>
            <person name="Zhang X."/>
            <person name="Grigoriev I.V."/>
            <person name="Allen A.E."/>
            <person name="Bidle K."/>
            <person name="Borodovsky M."/>
            <person name="Bowler C."/>
            <person name="Brownlee C."/>
            <person name="Cock J.M."/>
            <person name="Elias M."/>
            <person name="Gladyshev V.N."/>
            <person name="Groth M."/>
            <person name="Guda C."/>
            <person name="Hadaegh A."/>
            <person name="Iglesias-Rodriguez M.D."/>
            <person name="Jenkins J."/>
            <person name="Jones B.M."/>
            <person name="Lawson T."/>
            <person name="Leese F."/>
            <person name="Lindquist E."/>
            <person name="Lobanov A."/>
            <person name="Lomsadze A."/>
            <person name="Malik S.B."/>
            <person name="Marsh M.E."/>
            <person name="Mackinder L."/>
            <person name="Mock T."/>
            <person name="Mueller-Roeber B."/>
            <person name="Pagarete A."/>
            <person name="Parker M."/>
            <person name="Probert I."/>
            <person name="Quesneville H."/>
            <person name="Raines C."/>
            <person name="Rensing S.A."/>
            <person name="Riano-Pachon D.M."/>
            <person name="Richier S."/>
            <person name="Rokitta S."/>
            <person name="Shiraiwa Y."/>
            <person name="Soanes D.M."/>
            <person name="van der Giezen M."/>
            <person name="Wahlund T.M."/>
            <person name="Williams B."/>
            <person name="Wilson W."/>
            <person name="Wolfe G."/>
            <person name="Wurch L.L."/>
        </authorList>
    </citation>
    <scope>NUCLEOTIDE SEQUENCE</scope>
</reference>